<dbReference type="KEGG" id="val:VDBG_03873"/>
<evidence type="ECO:0000313" key="2">
    <source>
        <dbReference type="EMBL" id="EEY17764.1"/>
    </source>
</evidence>
<dbReference type="HOGENOM" id="CLU_2401337_0_0_1"/>
<feature type="region of interest" description="Disordered" evidence="1">
    <location>
        <begin position="74"/>
        <end position="93"/>
    </location>
</feature>
<proteinExistence type="predicted"/>
<evidence type="ECO:0000313" key="3">
    <source>
        <dbReference type="Proteomes" id="UP000008698"/>
    </source>
</evidence>
<dbReference type="RefSeq" id="XP_003005920.1">
    <property type="nucleotide sequence ID" value="XM_003005874.1"/>
</dbReference>
<evidence type="ECO:0000256" key="1">
    <source>
        <dbReference type="SAM" id="MobiDB-lite"/>
    </source>
</evidence>
<dbReference type="GeneID" id="9536866"/>
<organism evidence="3">
    <name type="scientific">Verticillium alfalfae (strain VaMs.102 / ATCC MYA-4576 / FGSC 10136)</name>
    <name type="common">Verticillium wilt of alfalfa</name>
    <name type="synonym">Verticillium albo-atrum</name>
    <dbReference type="NCBI Taxonomy" id="526221"/>
    <lineage>
        <taxon>Eukaryota</taxon>
        <taxon>Fungi</taxon>
        <taxon>Dikarya</taxon>
        <taxon>Ascomycota</taxon>
        <taxon>Pezizomycotina</taxon>
        <taxon>Sordariomycetes</taxon>
        <taxon>Hypocreomycetidae</taxon>
        <taxon>Glomerellales</taxon>
        <taxon>Plectosphaerellaceae</taxon>
        <taxon>Verticillium</taxon>
    </lineage>
</organism>
<dbReference type="Gene3D" id="3.30.420.40">
    <property type="match status" value="1"/>
</dbReference>
<dbReference type="Proteomes" id="UP000008698">
    <property type="component" value="Unassembled WGS sequence"/>
</dbReference>
<reference evidence="3" key="1">
    <citation type="journal article" date="2011" name="PLoS Pathog.">
        <title>Comparative genomics yields insights into niche adaptation of plant vascular wilt pathogens.</title>
        <authorList>
            <person name="Klosterman S.J."/>
            <person name="Subbarao K.V."/>
            <person name="Kang S."/>
            <person name="Veronese P."/>
            <person name="Gold S.E."/>
            <person name="Thomma B.P.H.J."/>
            <person name="Chen Z."/>
            <person name="Henrissat B."/>
            <person name="Lee Y.-H."/>
            <person name="Park J."/>
            <person name="Garcia-Pedrajas M.D."/>
            <person name="Barbara D.J."/>
            <person name="Anchieta A."/>
            <person name="de Jonge R."/>
            <person name="Santhanam P."/>
            <person name="Maruthachalam K."/>
            <person name="Atallah Z."/>
            <person name="Amyotte S.G."/>
            <person name="Paz Z."/>
            <person name="Inderbitzin P."/>
            <person name="Hayes R.J."/>
            <person name="Heiman D.I."/>
            <person name="Young S."/>
            <person name="Zeng Q."/>
            <person name="Engels R."/>
            <person name="Galagan J."/>
            <person name="Cuomo C.A."/>
            <person name="Dobinson K.F."/>
            <person name="Ma L.-J."/>
        </authorList>
    </citation>
    <scope>NUCLEOTIDE SEQUENCE [LARGE SCALE GENOMIC DNA]</scope>
    <source>
        <strain evidence="3">VaMs.102 / ATCC MYA-4576 / FGSC 10136</strain>
    </source>
</reference>
<keyword evidence="3" id="KW-1185">Reference proteome</keyword>
<accession>C9SEX8</accession>
<dbReference type="EMBL" id="DS985217">
    <property type="protein sequence ID" value="EEY17764.1"/>
    <property type="molecule type" value="Genomic_DNA"/>
</dbReference>
<sequence>MADEVYDGAIGIDLGAHRLTLGLELFSQLTCQFLANRTTTSVQFQQEPSLTIALSGTTYSCVATYEGTNVEIIANEQGRSPRPRSSPSPTRSA</sequence>
<dbReference type="STRING" id="526221.C9SEX8"/>
<name>C9SEX8_VERA1</name>
<protein>
    <submittedName>
        <fullName evidence="2">Uncharacterized protein</fullName>
    </submittedName>
</protein>
<dbReference type="AlphaFoldDB" id="C9SEX8"/>
<gene>
    <name evidence="2" type="ORF">VDBG_03873</name>
</gene>
<dbReference type="OrthoDB" id="2401965at2759"/>
<feature type="compositionally biased region" description="Low complexity" evidence="1">
    <location>
        <begin position="83"/>
        <end position="93"/>
    </location>
</feature>